<dbReference type="Proteomes" id="UP000596661">
    <property type="component" value="Chromosome 2"/>
</dbReference>
<dbReference type="Gramene" id="evm.model.02.198">
    <property type="protein sequence ID" value="cds.evm.model.02.198"/>
    <property type="gene ID" value="evm.TU.02.198"/>
</dbReference>
<dbReference type="AlphaFoldDB" id="A0A803NVV0"/>
<keyword evidence="2" id="KW-1185">Reference proteome</keyword>
<dbReference type="EMBL" id="UZAU01000091">
    <property type="status" value="NOT_ANNOTATED_CDS"/>
    <property type="molecule type" value="Genomic_DNA"/>
</dbReference>
<protein>
    <submittedName>
        <fullName evidence="1">Uncharacterized protein</fullName>
    </submittedName>
</protein>
<name>A0A803NVV0_CANSA</name>
<evidence type="ECO:0000313" key="2">
    <source>
        <dbReference type="Proteomes" id="UP000596661"/>
    </source>
</evidence>
<accession>A0A803NVV0</accession>
<reference evidence="1" key="1">
    <citation type="submission" date="2018-11" db="EMBL/GenBank/DDBJ databases">
        <authorList>
            <person name="Grassa J C."/>
        </authorList>
    </citation>
    <scope>NUCLEOTIDE SEQUENCE [LARGE SCALE GENOMIC DNA]</scope>
</reference>
<reference evidence="1" key="2">
    <citation type="submission" date="2021-03" db="UniProtKB">
        <authorList>
            <consortium name="EnsemblPlants"/>
        </authorList>
    </citation>
    <scope>IDENTIFICATION</scope>
</reference>
<proteinExistence type="predicted"/>
<organism evidence="1 2">
    <name type="scientific">Cannabis sativa</name>
    <name type="common">Hemp</name>
    <name type="synonym">Marijuana</name>
    <dbReference type="NCBI Taxonomy" id="3483"/>
    <lineage>
        <taxon>Eukaryota</taxon>
        <taxon>Viridiplantae</taxon>
        <taxon>Streptophyta</taxon>
        <taxon>Embryophyta</taxon>
        <taxon>Tracheophyta</taxon>
        <taxon>Spermatophyta</taxon>
        <taxon>Magnoliopsida</taxon>
        <taxon>eudicotyledons</taxon>
        <taxon>Gunneridae</taxon>
        <taxon>Pentapetalae</taxon>
        <taxon>rosids</taxon>
        <taxon>fabids</taxon>
        <taxon>Rosales</taxon>
        <taxon>Cannabaceae</taxon>
        <taxon>Cannabis</taxon>
    </lineage>
</organism>
<evidence type="ECO:0000313" key="1">
    <source>
        <dbReference type="EnsemblPlants" id="cds.evm.model.02.198"/>
    </source>
</evidence>
<sequence length="102" mass="11483">MLLVGRKKNAGYSSFWAKMTSLLRLILGRGSTFGLRRYVEALRAKMIHVDASRAKVMYIEAPMTKVMHVETPRAEVKMMHSNISGIRLRPRGSQPLVRDGGP</sequence>
<dbReference type="EnsemblPlants" id="evm.model.02.198">
    <property type="protein sequence ID" value="cds.evm.model.02.198"/>
    <property type="gene ID" value="evm.TU.02.198"/>
</dbReference>